<dbReference type="Gene3D" id="3.40.250.10">
    <property type="entry name" value="Rhodanese-like domain"/>
    <property type="match status" value="1"/>
</dbReference>
<accession>A0ABV2KW23</accession>
<feature type="domain" description="Rhodanese" evidence="1">
    <location>
        <begin position="15"/>
        <end position="99"/>
    </location>
</feature>
<sequence>MNEITTDEVKQLLENKEDVNLLDVREPEEIEQGHIPGIKHIPLGSLEERKDELSQDQEHVVICRSGNRSGKAVQYLEQHGFNAKNMVGGMLDWNGTVERS</sequence>
<dbReference type="Proteomes" id="UP001549167">
    <property type="component" value="Unassembled WGS sequence"/>
</dbReference>
<dbReference type="RefSeq" id="WP_354220533.1">
    <property type="nucleotide sequence ID" value="NZ_JBEPMX010000009.1"/>
</dbReference>
<evidence type="ECO:0000313" key="2">
    <source>
        <dbReference type="EMBL" id="MET3683797.1"/>
    </source>
</evidence>
<dbReference type="PROSITE" id="PS50206">
    <property type="entry name" value="RHODANESE_3"/>
    <property type="match status" value="1"/>
</dbReference>
<dbReference type="EMBL" id="JBEPMX010000009">
    <property type="protein sequence ID" value="MET3683797.1"/>
    <property type="molecule type" value="Genomic_DNA"/>
</dbReference>
<dbReference type="Pfam" id="PF00581">
    <property type="entry name" value="Rhodanese"/>
    <property type="match status" value="1"/>
</dbReference>
<dbReference type="SMART" id="SM00450">
    <property type="entry name" value="RHOD"/>
    <property type="match status" value="1"/>
</dbReference>
<dbReference type="InterPro" id="IPR036873">
    <property type="entry name" value="Rhodanese-like_dom_sf"/>
</dbReference>
<dbReference type="InterPro" id="IPR050229">
    <property type="entry name" value="GlpE_sulfurtransferase"/>
</dbReference>
<dbReference type="PANTHER" id="PTHR43031:SF17">
    <property type="entry name" value="SULFURTRANSFERASE YTWF-RELATED"/>
    <property type="match status" value="1"/>
</dbReference>
<name>A0ABV2KW23_9BACI</name>
<proteinExistence type="predicted"/>
<keyword evidence="3" id="KW-1185">Reference proteome</keyword>
<evidence type="ECO:0000259" key="1">
    <source>
        <dbReference type="PROSITE" id="PS50206"/>
    </source>
</evidence>
<comment type="caution">
    <text evidence="2">The sequence shown here is derived from an EMBL/GenBank/DDBJ whole genome shotgun (WGS) entry which is preliminary data.</text>
</comment>
<gene>
    <name evidence="2" type="ORF">ABID56_001907</name>
</gene>
<organism evidence="2 3">
    <name type="scientific">Alkalibacillus flavidus</name>
    <dbReference type="NCBI Taxonomy" id="546021"/>
    <lineage>
        <taxon>Bacteria</taxon>
        <taxon>Bacillati</taxon>
        <taxon>Bacillota</taxon>
        <taxon>Bacilli</taxon>
        <taxon>Bacillales</taxon>
        <taxon>Bacillaceae</taxon>
        <taxon>Alkalibacillus</taxon>
    </lineage>
</organism>
<dbReference type="InterPro" id="IPR001763">
    <property type="entry name" value="Rhodanese-like_dom"/>
</dbReference>
<evidence type="ECO:0000313" key="3">
    <source>
        <dbReference type="Proteomes" id="UP001549167"/>
    </source>
</evidence>
<dbReference type="SUPFAM" id="SSF52821">
    <property type="entry name" value="Rhodanese/Cell cycle control phosphatase"/>
    <property type="match status" value="1"/>
</dbReference>
<dbReference type="CDD" id="cd00158">
    <property type="entry name" value="RHOD"/>
    <property type="match status" value="1"/>
</dbReference>
<reference evidence="2 3" key="1">
    <citation type="submission" date="2024-06" db="EMBL/GenBank/DDBJ databases">
        <title>Genomic Encyclopedia of Type Strains, Phase IV (KMG-IV): sequencing the most valuable type-strain genomes for metagenomic binning, comparative biology and taxonomic classification.</title>
        <authorList>
            <person name="Goeker M."/>
        </authorList>
    </citation>
    <scope>NUCLEOTIDE SEQUENCE [LARGE SCALE GENOMIC DNA]</scope>
    <source>
        <strain evidence="2 3">DSM 23520</strain>
    </source>
</reference>
<dbReference type="PANTHER" id="PTHR43031">
    <property type="entry name" value="FAD-DEPENDENT OXIDOREDUCTASE"/>
    <property type="match status" value="1"/>
</dbReference>
<protein>
    <submittedName>
        <fullName evidence="2">Rhodanese-related sulfurtransferase</fullName>
    </submittedName>
</protein>